<evidence type="ECO:0000256" key="1">
    <source>
        <dbReference type="ARBA" id="ARBA00006484"/>
    </source>
</evidence>
<gene>
    <name evidence="4" type="ORF">F503_02025</name>
</gene>
<dbReference type="PANTHER" id="PTHR42760:SF133">
    <property type="entry name" value="3-OXOACYL-[ACYL-CARRIER-PROTEIN] REDUCTASE"/>
    <property type="match status" value="1"/>
</dbReference>
<evidence type="ECO:0000313" key="5">
    <source>
        <dbReference type="Proteomes" id="UP000016923"/>
    </source>
</evidence>
<dbReference type="OrthoDB" id="1274115at2759"/>
<evidence type="ECO:0000313" key="4">
    <source>
        <dbReference type="EMBL" id="EPE03287.1"/>
    </source>
</evidence>
<dbReference type="GO" id="GO:0016616">
    <property type="term" value="F:oxidoreductase activity, acting on the CH-OH group of donors, NAD or NADP as acceptor"/>
    <property type="evidence" value="ECO:0007669"/>
    <property type="project" value="TreeGrafter"/>
</dbReference>
<evidence type="ECO:0000256" key="2">
    <source>
        <dbReference type="ARBA" id="ARBA00023002"/>
    </source>
</evidence>
<evidence type="ECO:0000256" key="3">
    <source>
        <dbReference type="RuleBase" id="RU000363"/>
    </source>
</evidence>
<protein>
    <submittedName>
        <fullName evidence="4">Short-chain dehydrogenase reductase sdr</fullName>
    </submittedName>
</protein>
<dbReference type="Pfam" id="PF00106">
    <property type="entry name" value="adh_short"/>
    <property type="match status" value="1"/>
</dbReference>
<dbReference type="HOGENOM" id="CLU_010194_1_0_1"/>
<organism evidence="4 5">
    <name type="scientific">Ophiostoma piceae (strain UAMH 11346)</name>
    <name type="common">Sap stain fungus</name>
    <dbReference type="NCBI Taxonomy" id="1262450"/>
    <lineage>
        <taxon>Eukaryota</taxon>
        <taxon>Fungi</taxon>
        <taxon>Dikarya</taxon>
        <taxon>Ascomycota</taxon>
        <taxon>Pezizomycotina</taxon>
        <taxon>Sordariomycetes</taxon>
        <taxon>Sordariomycetidae</taxon>
        <taxon>Ophiostomatales</taxon>
        <taxon>Ophiostomataceae</taxon>
        <taxon>Ophiostoma</taxon>
    </lineage>
</organism>
<dbReference type="PRINTS" id="PR00081">
    <property type="entry name" value="GDHRDH"/>
</dbReference>
<dbReference type="AlphaFoldDB" id="S3BS94"/>
<comment type="similarity">
    <text evidence="1 3">Belongs to the short-chain dehydrogenases/reductases (SDR) family.</text>
</comment>
<dbReference type="InterPro" id="IPR002347">
    <property type="entry name" value="SDR_fam"/>
</dbReference>
<keyword evidence="2" id="KW-0560">Oxidoreductase</keyword>
<dbReference type="InterPro" id="IPR036291">
    <property type="entry name" value="NAD(P)-bd_dom_sf"/>
</dbReference>
<dbReference type="OMA" id="NIAWRFH"/>
<dbReference type="STRING" id="1262450.S3BS94"/>
<name>S3BS94_OPHP1</name>
<sequence length="311" mass="32903">MLYNTLLDQLYEPRSTTIDPLGYGRVAIVTGCASGIGLACTQLLLSHQFWVCGIDRTQFDYNLLRVADHSRFHFHRADLVADPNACDDSARICLHAAANNDLPRRIDVLVNVAGVLDNFASADTVTDATWDQVLAVNLTAPVRMMRAVLGPMKEQANEKYQQSTHMAASSSARPASGIIINVASTAGVSGAVAGVAYTASKHGLIGATKNVAWRFRNEGIRCNAVLPGAVDSSIGQAIAGRMADGLDAAGFAELAPVHALQARPETEPNTTSISTDITALEVAKAILFLVSDQASSINGVCLPVDKAWGAM</sequence>
<reference evidence="4 5" key="1">
    <citation type="journal article" date="2013" name="BMC Genomics">
        <title>The genome and transcriptome of the pine saprophyte Ophiostoma piceae, and a comparison with the bark beetle-associated pine pathogen Grosmannia clavigera.</title>
        <authorList>
            <person name="Haridas S."/>
            <person name="Wang Y."/>
            <person name="Lim L."/>
            <person name="Massoumi Alamouti S."/>
            <person name="Jackman S."/>
            <person name="Docking R."/>
            <person name="Robertson G."/>
            <person name="Birol I."/>
            <person name="Bohlmann J."/>
            <person name="Breuil C."/>
        </authorList>
    </citation>
    <scope>NUCLEOTIDE SEQUENCE [LARGE SCALE GENOMIC DNA]</scope>
    <source>
        <strain evidence="4 5">UAMH 11346</strain>
    </source>
</reference>
<dbReference type="Gene3D" id="3.40.50.720">
    <property type="entry name" value="NAD(P)-binding Rossmann-like Domain"/>
    <property type="match status" value="1"/>
</dbReference>
<dbReference type="CDD" id="cd05233">
    <property type="entry name" value="SDR_c"/>
    <property type="match status" value="1"/>
</dbReference>
<dbReference type="SUPFAM" id="SSF51735">
    <property type="entry name" value="NAD(P)-binding Rossmann-fold domains"/>
    <property type="match status" value="1"/>
</dbReference>
<dbReference type="PRINTS" id="PR00080">
    <property type="entry name" value="SDRFAMILY"/>
</dbReference>
<proteinExistence type="inferred from homology"/>
<dbReference type="EMBL" id="KE148169">
    <property type="protein sequence ID" value="EPE03287.1"/>
    <property type="molecule type" value="Genomic_DNA"/>
</dbReference>
<dbReference type="PANTHER" id="PTHR42760">
    <property type="entry name" value="SHORT-CHAIN DEHYDROGENASES/REDUCTASES FAMILY MEMBER"/>
    <property type="match status" value="1"/>
</dbReference>
<dbReference type="eggNOG" id="KOG0725">
    <property type="taxonomic scope" value="Eukaryota"/>
</dbReference>
<accession>S3BS94</accession>
<keyword evidence="5" id="KW-1185">Reference proteome</keyword>
<dbReference type="VEuPathDB" id="FungiDB:F503_02025"/>
<dbReference type="Proteomes" id="UP000016923">
    <property type="component" value="Unassembled WGS sequence"/>
</dbReference>